<dbReference type="GO" id="GO:0019867">
    <property type="term" value="C:outer membrane"/>
    <property type="evidence" value="ECO:0007669"/>
    <property type="project" value="InterPro"/>
</dbReference>
<dbReference type="AlphaFoldDB" id="A0A1H8A5S2"/>
<dbReference type="InterPro" id="IPR011250">
    <property type="entry name" value="OMP/PagP_B-barrel"/>
</dbReference>
<keyword evidence="2" id="KW-1185">Reference proteome</keyword>
<dbReference type="EMBL" id="FOCL01000001">
    <property type="protein sequence ID" value="SEM65188.1"/>
    <property type="molecule type" value="Genomic_DNA"/>
</dbReference>
<dbReference type="Gene3D" id="2.40.160.20">
    <property type="match status" value="1"/>
</dbReference>
<organism evidence="1 2">
    <name type="scientific">Mucilaginibacter gossypiicola</name>
    <dbReference type="NCBI Taxonomy" id="551995"/>
    <lineage>
        <taxon>Bacteria</taxon>
        <taxon>Pseudomonadati</taxon>
        <taxon>Bacteroidota</taxon>
        <taxon>Sphingobacteriia</taxon>
        <taxon>Sphingobacteriales</taxon>
        <taxon>Sphingobacteriaceae</taxon>
        <taxon>Mucilaginibacter</taxon>
    </lineage>
</organism>
<dbReference type="Proteomes" id="UP000198942">
    <property type="component" value="Unassembled WGS sequence"/>
</dbReference>
<protein>
    <submittedName>
        <fullName evidence="1">Outer membrane protein</fullName>
    </submittedName>
</protein>
<dbReference type="GO" id="GO:0055085">
    <property type="term" value="P:transmembrane transport"/>
    <property type="evidence" value="ECO:0007669"/>
    <property type="project" value="TreeGrafter"/>
</dbReference>
<dbReference type="STRING" id="551995.SAMN05192574_101338"/>
<accession>A0A1H8A5S2</accession>
<name>A0A1H8A5S2_9SPHI</name>
<dbReference type="PANTHER" id="PTHR36920">
    <property type="match status" value="1"/>
</dbReference>
<gene>
    <name evidence="1" type="ORF">SAMN05192574_101338</name>
</gene>
<dbReference type="SUPFAM" id="SSF56925">
    <property type="entry name" value="OMPA-like"/>
    <property type="match status" value="1"/>
</dbReference>
<evidence type="ECO:0000313" key="1">
    <source>
        <dbReference type="EMBL" id="SEM65188.1"/>
    </source>
</evidence>
<proteinExistence type="predicted"/>
<dbReference type="PANTHER" id="PTHR36920:SF1">
    <property type="entry name" value="OUTER MEMBRANE PROTEIN W"/>
    <property type="match status" value="1"/>
</dbReference>
<evidence type="ECO:0000313" key="2">
    <source>
        <dbReference type="Proteomes" id="UP000198942"/>
    </source>
</evidence>
<reference evidence="2" key="1">
    <citation type="submission" date="2016-10" db="EMBL/GenBank/DDBJ databases">
        <authorList>
            <person name="Varghese N."/>
            <person name="Submissions S."/>
        </authorList>
    </citation>
    <scope>NUCLEOTIDE SEQUENCE [LARGE SCALE GENOMIC DNA]</scope>
    <source>
        <strain evidence="2">Gh-48</strain>
    </source>
</reference>
<dbReference type="InterPro" id="IPR005618">
    <property type="entry name" value="OMPW"/>
</dbReference>
<sequence length="260" mass="28119">MISISKQAVCHHGSSHALPIVLSHNSNPYIMKTLKLSVLTICLFSALNSFAQQKNEWDIRLRAVGILPQESAKIGVIGGDINISNAYIPELDITYFFAKNFSAELILGTSKHKVKTQGSNLTAIGGGSSADVNLGKVWLLPPTLTLQYHLPTGIAFKPYIGAGANYTIFYNADKGPVVQAIDYQNKFSFAAQAGIDYDITKTVFLNIDIKKLFLNTNATVNAANLTPGGNQSLAPVLKNINADVKIRPWVVGVGVGYRIK</sequence>
<dbReference type="Pfam" id="PF03922">
    <property type="entry name" value="OmpW"/>
    <property type="match status" value="1"/>
</dbReference>